<feature type="domain" description="Inner membrane protein YgaP-like transmembrane" evidence="2">
    <location>
        <begin position="1"/>
        <end position="67"/>
    </location>
</feature>
<feature type="transmembrane region" description="Helical" evidence="1">
    <location>
        <begin position="41"/>
        <end position="62"/>
    </location>
</feature>
<evidence type="ECO:0000313" key="4">
    <source>
        <dbReference type="Proteomes" id="UP001255185"/>
    </source>
</evidence>
<evidence type="ECO:0000259" key="2">
    <source>
        <dbReference type="Pfam" id="PF11127"/>
    </source>
</evidence>
<evidence type="ECO:0000256" key="1">
    <source>
        <dbReference type="SAM" id="Phobius"/>
    </source>
</evidence>
<reference evidence="3 4" key="1">
    <citation type="submission" date="2023-07" db="EMBL/GenBank/DDBJ databases">
        <title>Sorghum-associated microbial communities from plants grown in Nebraska, USA.</title>
        <authorList>
            <person name="Schachtman D."/>
        </authorList>
    </citation>
    <scope>NUCLEOTIDE SEQUENCE [LARGE SCALE GENOMIC DNA]</scope>
    <source>
        <strain evidence="3 4">3773</strain>
    </source>
</reference>
<proteinExistence type="predicted"/>
<comment type="caution">
    <text evidence="3">The sequence shown here is derived from an EMBL/GenBank/DDBJ whole genome shotgun (WGS) entry which is preliminary data.</text>
</comment>
<keyword evidence="1" id="KW-1133">Transmembrane helix</keyword>
<keyword evidence="1" id="KW-0812">Transmembrane</keyword>
<keyword evidence="4" id="KW-1185">Reference proteome</keyword>
<sequence>MKKNINKTGSIVRAIIGIVSIALSLADFFEDSIVDNGLMIIGVILIVASIIQICPLFYFLGINTNKSKKVKMY</sequence>
<dbReference type="Pfam" id="PF11127">
    <property type="entry name" value="YgaP-like_TM"/>
    <property type="match status" value="1"/>
</dbReference>
<evidence type="ECO:0000313" key="3">
    <source>
        <dbReference type="EMBL" id="MDR6967807.1"/>
    </source>
</evidence>
<feature type="transmembrane region" description="Helical" evidence="1">
    <location>
        <begin position="12"/>
        <end position="29"/>
    </location>
</feature>
<dbReference type="EMBL" id="JAVDVI010000006">
    <property type="protein sequence ID" value="MDR6967807.1"/>
    <property type="molecule type" value="Genomic_DNA"/>
</dbReference>
<name>A0ABU1TR08_9FLAO</name>
<gene>
    <name evidence="3" type="ORF">J2X31_001819</name>
</gene>
<keyword evidence="1" id="KW-0472">Membrane</keyword>
<dbReference type="RefSeq" id="WP_310026117.1">
    <property type="nucleotide sequence ID" value="NZ_JAVDVI010000006.1"/>
</dbReference>
<dbReference type="InterPro" id="IPR021309">
    <property type="entry name" value="YgaP-like_TM"/>
</dbReference>
<organism evidence="3 4">
    <name type="scientific">Flavobacterium arsenatis</name>
    <dbReference type="NCBI Taxonomy" id="1484332"/>
    <lineage>
        <taxon>Bacteria</taxon>
        <taxon>Pseudomonadati</taxon>
        <taxon>Bacteroidota</taxon>
        <taxon>Flavobacteriia</taxon>
        <taxon>Flavobacteriales</taxon>
        <taxon>Flavobacteriaceae</taxon>
        <taxon>Flavobacterium</taxon>
    </lineage>
</organism>
<protein>
    <submittedName>
        <fullName evidence="3">Heme/copper-type cytochrome/quinol oxidase subunit 4</fullName>
    </submittedName>
</protein>
<accession>A0ABU1TR08</accession>
<dbReference type="Proteomes" id="UP001255185">
    <property type="component" value="Unassembled WGS sequence"/>
</dbReference>